<evidence type="ECO:0000256" key="4">
    <source>
        <dbReference type="ARBA" id="ARBA00022989"/>
    </source>
</evidence>
<feature type="transmembrane region" description="Helical" evidence="6">
    <location>
        <begin position="374"/>
        <end position="393"/>
    </location>
</feature>
<name>A0A1W1BN88_9ZZZZ</name>
<feature type="transmembrane region" description="Helical" evidence="6">
    <location>
        <begin position="74"/>
        <end position="96"/>
    </location>
</feature>
<protein>
    <recommendedName>
        <fullName evidence="8">Polysaccharide biosynthesis protein</fullName>
    </recommendedName>
</protein>
<evidence type="ECO:0000256" key="5">
    <source>
        <dbReference type="ARBA" id="ARBA00023136"/>
    </source>
</evidence>
<feature type="transmembrane region" description="Helical" evidence="6">
    <location>
        <begin position="158"/>
        <end position="175"/>
    </location>
</feature>
<feature type="transmembrane region" description="Helical" evidence="6">
    <location>
        <begin position="280"/>
        <end position="302"/>
    </location>
</feature>
<comment type="subcellular location">
    <subcellularLocation>
        <location evidence="1">Cell membrane</location>
        <topology evidence="1">Multi-pass membrane protein</topology>
    </subcellularLocation>
</comment>
<feature type="transmembrane region" description="Helical" evidence="6">
    <location>
        <begin position="314"/>
        <end position="335"/>
    </location>
</feature>
<gene>
    <name evidence="7" type="ORF">MNB_SM-7-640</name>
</gene>
<feature type="transmembrane region" description="Helical" evidence="6">
    <location>
        <begin position="34"/>
        <end position="53"/>
    </location>
</feature>
<keyword evidence="4 6" id="KW-1133">Transmembrane helix</keyword>
<feature type="transmembrane region" description="Helical" evidence="6">
    <location>
        <begin position="205"/>
        <end position="225"/>
    </location>
</feature>
<accession>A0A1W1BN88</accession>
<keyword evidence="5 6" id="KW-0472">Membrane</keyword>
<sequence length="399" mass="46692">MKKLLLSSSVLTIIVMGINFLFKIYLSYKLPKEFIGVFYTFMDIITIGIMLFSGFRDALIVAYDRYEYSKILFWYRRVFFALAFVVLCFEIIYYLFSSFSYPLIFLVGLFLLNSYMVYLSYLNASQKRYRIMLFETLVMAVGLVGGFFLASIFLEDLYALFVAYVISYSSRIIYIQNFSDMQTDRVECSFSYAKDFFKNVTFSSLMYFFSGFFISISGVVLLYFYHDKVLLAEYQVVVKGIFFALVAIFVFPLNTYIFPQISKLIAQESFGEIKRIEKKLILYLFLLFLILLGATFLTQPIISMIYPSDYASSYRMLNLMLPLLPFIAYTTFALNIIKGVDRFDMALIVRLFGSMTFFISFYLLYRLGIDAPKVIVLSLDSAFFVMFLLALFFRWRLFA</sequence>
<evidence type="ECO:0000256" key="2">
    <source>
        <dbReference type="ARBA" id="ARBA00022475"/>
    </source>
</evidence>
<evidence type="ECO:0000313" key="7">
    <source>
        <dbReference type="EMBL" id="SFV54999.1"/>
    </source>
</evidence>
<dbReference type="EMBL" id="FPHB01000028">
    <property type="protein sequence ID" value="SFV54999.1"/>
    <property type="molecule type" value="Genomic_DNA"/>
</dbReference>
<evidence type="ECO:0008006" key="8">
    <source>
        <dbReference type="Google" id="ProtNLM"/>
    </source>
</evidence>
<feature type="transmembrane region" description="Helical" evidence="6">
    <location>
        <begin position="347"/>
        <end position="368"/>
    </location>
</feature>
<evidence type="ECO:0000256" key="6">
    <source>
        <dbReference type="SAM" id="Phobius"/>
    </source>
</evidence>
<organism evidence="7">
    <name type="scientific">hydrothermal vent metagenome</name>
    <dbReference type="NCBI Taxonomy" id="652676"/>
    <lineage>
        <taxon>unclassified sequences</taxon>
        <taxon>metagenomes</taxon>
        <taxon>ecological metagenomes</taxon>
    </lineage>
</organism>
<dbReference type="GO" id="GO:0005886">
    <property type="term" value="C:plasma membrane"/>
    <property type="evidence" value="ECO:0007669"/>
    <property type="project" value="UniProtKB-SubCell"/>
</dbReference>
<evidence type="ECO:0000256" key="3">
    <source>
        <dbReference type="ARBA" id="ARBA00022692"/>
    </source>
</evidence>
<dbReference type="InterPro" id="IPR050833">
    <property type="entry name" value="Poly_Biosynth_Transport"/>
</dbReference>
<evidence type="ECO:0000256" key="1">
    <source>
        <dbReference type="ARBA" id="ARBA00004651"/>
    </source>
</evidence>
<dbReference type="PANTHER" id="PTHR30250">
    <property type="entry name" value="PST FAMILY PREDICTED COLANIC ACID TRANSPORTER"/>
    <property type="match status" value="1"/>
</dbReference>
<keyword evidence="2" id="KW-1003">Cell membrane</keyword>
<keyword evidence="3 6" id="KW-0812">Transmembrane</keyword>
<dbReference type="AlphaFoldDB" id="A0A1W1BN88"/>
<dbReference type="PANTHER" id="PTHR30250:SF11">
    <property type="entry name" value="O-ANTIGEN TRANSPORTER-RELATED"/>
    <property type="match status" value="1"/>
</dbReference>
<reference evidence="7" key="1">
    <citation type="submission" date="2016-10" db="EMBL/GenBank/DDBJ databases">
        <authorList>
            <person name="de Groot N.N."/>
        </authorList>
    </citation>
    <scope>NUCLEOTIDE SEQUENCE</scope>
</reference>
<feature type="transmembrane region" description="Helical" evidence="6">
    <location>
        <begin position="133"/>
        <end position="152"/>
    </location>
</feature>
<feature type="transmembrane region" description="Helical" evidence="6">
    <location>
        <begin position="102"/>
        <end position="121"/>
    </location>
</feature>
<feature type="transmembrane region" description="Helical" evidence="6">
    <location>
        <begin position="237"/>
        <end position="259"/>
    </location>
</feature>
<proteinExistence type="predicted"/>
<feature type="transmembrane region" description="Helical" evidence="6">
    <location>
        <begin position="5"/>
        <end position="28"/>
    </location>
</feature>